<evidence type="ECO:0000259" key="3">
    <source>
        <dbReference type="Pfam" id="PF02678"/>
    </source>
</evidence>
<dbReference type="Pfam" id="PF17954">
    <property type="entry name" value="Pirin_C_2"/>
    <property type="match status" value="1"/>
</dbReference>
<evidence type="ECO:0000256" key="2">
    <source>
        <dbReference type="RuleBase" id="RU003457"/>
    </source>
</evidence>
<dbReference type="RefSeq" id="WP_189449296.1">
    <property type="nucleotide sequence ID" value="NZ_BMXY01000002.1"/>
</dbReference>
<dbReference type="Gene3D" id="2.60.120.10">
    <property type="entry name" value="Jelly Rolls"/>
    <property type="match status" value="2"/>
</dbReference>
<dbReference type="PANTHER" id="PTHR43212:SF3">
    <property type="entry name" value="QUERCETIN 2,3-DIOXYGENASE"/>
    <property type="match status" value="1"/>
</dbReference>
<comment type="similarity">
    <text evidence="1 2">Belongs to the pirin family.</text>
</comment>
<keyword evidence="6" id="KW-1185">Reference proteome</keyword>
<dbReference type="InterPro" id="IPR011051">
    <property type="entry name" value="RmlC_Cupin_sf"/>
</dbReference>
<sequence>MIIERPADSRGHARHGWLDSRHTFSFGNYYDPQWMGFGPLRVINEDRVAGGGGFPPHGHANMEIISIVLDGALAHEDSAGGGGTIARGDVQWMGAGHGVQHSEFNASKTEPVHFLQVWIQPDRVNMPPGYAQRSPQPGDADGGWVLLASPDGADGSIAIRQDARLYRAALAAGAGLQHALDVGRRYWLQVTRGTVLAADRVLRAGDALGFVDEADPLQLEANGEAEVLLFDLPR</sequence>
<evidence type="ECO:0000313" key="6">
    <source>
        <dbReference type="Proteomes" id="UP000643403"/>
    </source>
</evidence>
<dbReference type="CDD" id="cd02910">
    <property type="entry name" value="cupin_Yhhw_N"/>
    <property type="match status" value="1"/>
</dbReference>
<dbReference type="PIRSF" id="PIRSF006232">
    <property type="entry name" value="Pirin"/>
    <property type="match status" value="1"/>
</dbReference>
<evidence type="ECO:0000259" key="4">
    <source>
        <dbReference type="Pfam" id="PF17954"/>
    </source>
</evidence>
<feature type="domain" description="Pirin N-terminal" evidence="3">
    <location>
        <begin position="10"/>
        <end position="119"/>
    </location>
</feature>
<evidence type="ECO:0000256" key="1">
    <source>
        <dbReference type="ARBA" id="ARBA00008416"/>
    </source>
</evidence>
<dbReference type="Proteomes" id="UP000643403">
    <property type="component" value="Unassembled WGS sequence"/>
</dbReference>
<dbReference type="EMBL" id="BMXY01000002">
    <property type="protein sequence ID" value="GGZ65378.1"/>
    <property type="molecule type" value="Genomic_DNA"/>
</dbReference>
<name>A0ABQ3C2M2_9GAMM</name>
<reference evidence="6" key="1">
    <citation type="journal article" date="2019" name="Int. J. Syst. Evol. Microbiol.">
        <title>The Global Catalogue of Microorganisms (GCM) 10K type strain sequencing project: providing services to taxonomists for standard genome sequencing and annotation.</title>
        <authorList>
            <consortium name="The Broad Institute Genomics Platform"/>
            <consortium name="The Broad Institute Genome Sequencing Center for Infectious Disease"/>
            <person name="Wu L."/>
            <person name="Ma J."/>
        </authorList>
    </citation>
    <scope>NUCLEOTIDE SEQUENCE [LARGE SCALE GENOMIC DNA]</scope>
    <source>
        <strain evidence="6">KCTC 22558</strain>
    </source>
</reference>
<dbReference type="PANTHER" id="PTHR43212">
    <property type="entry name" value="QUERCETIN 2,3-DIOXYGENASE"/>
    <property type="match status" value="1"/>
</dbReference>
<dbReference type="SUPFAM" id="SSF51182">
    <property type="entry name" value="RmlC-like cupins"/>
    <property type="match status" value="1"/>
</dbReference>
<dbReference type="InterPro" id="IPR003829">
    <property type="entry name" value="Pirin_N_dom"/>
</dbReference>
<comment type="caution">
    <text evidence="5">The sequence shown here is derived from an EMBL/GenBank/DDBJ whole genome shotgun (WGS) entry which is preliminary data.</text>
</comment>
<accession>A0ABQ3C2M2</accession>
<feature type="domain" description="Quercetin 2,3-dioxygenase C-terminal cupin" evidence="4">
    <location>
        <begin position="146"/>
        <end position="232"/>
    </location>
</feature>
<protein>
    <submittedName>
        <fullName evidence="5">Pirin family protein</fullName>
    </submittedName>
</protein>
<evidence type="ECO:0000313" key="5">
    <source>
        <dbReference type="EMBL" id="GGZ65378.1"/>
    </source>
</evidence>
<dbReference type="InterPro" id="IPR014710">
    <property type="entry name" value="RmlC-like_jellyroll"/>
</dbReference>
<dbReference type="InterPro" id="IPR041602">
    <property type="entry name" value="Quercetinase_C"/>
</dbReference>
<dbReference type="Pfam" id="PF02678">
    <property type="entry name" value="Pirin"/>
    <property type="match status" value="1"/>
</dbReference>
<gene>
    <name evidence="5" type="ORF">GCM10008101_19000</name>
</gene>
<proteinExistence type="inferred from homology"/>
<dbReference type="InterPro" id="IPR012093">
    <property type="entry name" value="Pirin"/>
</dbReference>
<organism evidence="5 6">
    <name type="scientific">Cognatilysobacter xinjiangensis</name>
    <dbReference type="NCBI Taxonomy" id="546892"/>
    <lineage>
        <taxon>Bacteria</taxon>
        <taxon>Pseudomonadati</taxon>
        <taxon>Pseudomonadota</taxon>
        <taxon>Gammaproteobacteria</taxon>
        <taxon>Lysobacterales</taxon>
        <taxon>Lysobacteraceae</taxon>
        <taxon>Cognatilysobacter</taxon>
    </lineage>
</organism>